<dbReference type="RefSeq" id="WP_013778573.1">
    <property type="nucleotide sequence ID" value="NC_015519.1"/>
</dbReference>
<dbReference type="SUPFAM" id="SSF52540">
    <property type="entry name" value="P-loop containing nucleoside triphosphate hydrolases"/>
    <property type="match status" value="1"/>
</dbReference>
<dbReference type="eggNOG" id="COG1492">
    <property type="taxonomic scope" value="Bacteria"/>
</dbReference>
<dbReference type="GO" id="GO:0015420">
    <property type="term" value="F:ABC-type vitamin B12 transporter activity"/>
    <property type="evidence" value="ECO:0007669"/>
    <property type="project" value="UniProtKB-UniRule"/>
</dbReference>
<accession>L0S3K2</accession>
<dbReference type="Proteomes" id="UP000010802">
    <property type="component" value="Chromosome"/>
</dbReference>
<dbReference type="InterPro" id="IPR004459">
    <property type="entry name" value="CobQ_synth"/>
</dbReference>
<dbReference type="HAMAP" id="MF_00028">
    <property type="entry name" value="CobQ"/>
    <property type="match status" value="1"/>
</dbReference>
<dbReference type="Pfam" id="PF07685">
    <property type="entry name" value="GATase_3"/>
    <property type="match status" value="1"/>
</dbReference>
<keyword evidence="2 4" id="KW-0169">Cobalamin biosynthesis</keyword>
<dbReference type="InterPro" id="IPR011698">
    <property type="entry name" value="GATase_3"/>
</dbReference>
<feature type="domain" description="CobB/CobQ-like glutamine amidotransferase" evidence="6">
    <location>
        <begin position="264"/>
        <end position="458"/>
    </location>
</feature>
<dbReference type="InterPro" id="IPR047045">
    <property type="entry name" value="CobQ_N"/>
</dbReference>
<dbReference type="GO" id="GO:0003824">
    <property type="term" value="F:catalytic activity"/>
    <property type="evidence" value="ECO:0007669"/>
    <property type="project" value="InterPro"/>
</dbReference>
<dbReference type="GO" id="GO:0009236">
    <property type="term" value="P:cobalamin biosynthetic process"/>
    <property type="evidence" value="ECO:0007669"/>
    <property type="project" value="UniProtKB-UniRule"/>
</dbReference>
<dbReference type="InterPro" id="IPR002586">
    <property type="entry name" value="CobQ/CobB/MinD/ParA_Nub-bd_dom"/>
</dbReference>
<dbReference type="PANTHER" id="PTHR21343">
    <property type="entry name" value="DETHIOBIOTIN SYNTHETASE"/>
    <property type="match status" value="1"/>
</dbReference>
<evidence type="ECO:0000256" key="1">
    <source>
        <dbReference type="ARBA" id="ARBA00004953"/>
    </source>
</evidence>
<dbReference type="HOGENOM" id="CLU_019250_2_2_9"/>
<dbReference type="NCBIfam" id="TIGR00313">
    <property type="entry name" value="cobQ"/>
    <property type="match status" value="1"/>
</dbReference>
<keyword evidence="8" id="KW-1185">Reference proteome</keyword>
<dbReference type="CDD" id="cd05389">
    <property type="entry name" value="CobQ_N"/>
    <property type="match status" value="1"/>
</dbReference>
<dbReference type="PANTHER" id="PTHR21343:SF1">
    <property type="entry name" value="COBYRIC ACID SYNTHASE"/>
    <property type="match status" value="1"/>
</dbReference>
<dbReference type="InterPro" id="IPR027417">
    <property type="entry name" value="P-loop_NTPase"/>
</dbReference>
<dbReference type="UniPathway" id="UPA00148"/>
<comment type="caution">
    <text evidence="4">Lacks conserved residue(s) required for the propagation of feature annotation.</text>
</comment>
<feature type="domain" description="CobQ/CobB/MinD/ParA nucleotide binding" evidence="5">
    <location>
        <begin position="6"/>
        <end position="230"/>
    </location>
</feature>
<reference evidence="8" key="1">
    <citation type="journal article" date="2013" name="Genome Announc.">
        <title>First genome sequence of a syntrophic acetate-oxidizing bacterium, Tepidanaerobacter acetatoxydans strain Re1.</title>
        <authorList>
            <person name="Manzoor S."/>
            <person name="Bongcam-Rudloff E."/>
            <person name="Schnurer A."/>
            <person name="Muller B."/>
        </authorList>
    </citation>
    <scope>NUCLEOTIDE SEQUENCE [LARGE SCALE GENOMIC DNA]</scope>
    <source>
        <strain evidence="8">Re1</strain>
    </source>
</reference>
<evidence type="ECO:0000259" key="6">
    <source>
        <dbReference type="Pfam" id="PF07685"/>
    </source>
</evidence>
<dbReference type="AlphaFoldDB" id="F4LVY2"/>
<evidence type="ECO:0000256" key="2">
    <source>
        <dbReference type="ARBA" id="ARBA00022573"/>
    </source>
</evidence>
<dbReference type="EMBL" id="HF563609">
    <property type="protein sequence ID" value="CCP26392.1"/>
    <property type="molecule type" value="Genomic_DNA"/>
</dbReference>
<dbReference type="KEGG" id="tep:TepRe1_1504"/>
<accession>F4LVY2</accession>
<evidence type="ECO:0000313" key="7">
    <source>
        <dbReference type="EMBL" id="CCP26392.1"/>
    </source>
</evidence>
<evidence type="ECO:0000256" key="3">
    <source>
        <dbReference type="ARBA" id="ARBA00022962"/>
    </source>
</evidence>
<dbReference type="Pfam" id="PF01656">
    <property type="entry name" value="CbiA"/>
    <property type="match status" value="1"/>
</dbReference>
<dbReference type="CDD" id="cd01750">
    <property type="entry name" value="GATase1_CobQ"/>
    <property type="match status" value="1"/>
</dbReference>
<evidence type="ECO:0000256" key="4">
    <source>
        <dbReference type="HAMAP-Rule" id="MF_00028"/>
    </source>
</evidence>
<sequence length="517" mass="57539">MTAKCIMIQGTGSSVGKSRLVTGLCRLFKQDGFKVAPFKSQNMALNSYITRDGLEMGRAQATQAEACGIEPSVIMNPILLKPRSDKNSQVIVKGKPFGNFSAMDYHEYKPKLMQLIKESYDELARDNDIIVIEGAGSPAEINLRERDIVNMGMAELVNAPVVIVGDIDRGGVFASLAGTMLLLNDNEKAMVKAVIINKFRGDLKLLEPGLEMLEDIIKRPVLGVVPYADIYIDEEDSPQSEKERLMQKYDRSDNADMDKESQLKVKVLSLPRITNFTDFAPLGEFPGIQLSYVYNGPIDDADMVLIPGSENPKESMEFIQSRGWDKEIQELSKTGVVILGMGSSYPLLGKTLSFSSDFGIKENIKGLGLLDVHIELQQQDSIRVLGKISDNLPAPADVLSGSEIEGYRIYSGNIIQQGKEINFIKTYNCSDNSLDGLISATGRTLGTFIHGIFDNHDFTMRFVNFLKNIKHDESVITNNAKSFDFNKFKEAEYDRWADIIRANIDIKKLYEIIGIEI</sequence>
<comment type="similarity">
    <text evidence="4">Belongs to the CobB/CobQ family. CobQ subfamily.</text>
</comment>
<evidence type="ECO:0000313" key="8">
    <source>
        <dbReference type="Proteomes" id="UP000010802"/>
    </source>
</evidence>
<dbReference type="OrthoDB" id="9808302at2"/>
<dbReference type="NCBIfam" id="NF001989">
    <property type="entry name" value="PRK00784.1"/>
    <property type="match status" value="1"/>
</dbReference>
<evidence type="ECO:0000259" key="5">
    <source>
        <dbReference type="Pfam" id="PF01656"/>
    </source>
</evidence>
<gene>
    <name evidence="4 7" type="primary">cobQ</name>
    <name evidence="7" type="ordered locus">TEPIRE1_1618</name>
</gene>
<dbReference type="PROSITE" id="PS51274">
    <property type="entry name" value="GATASE_COBBQ"/>
    <property type="match status" value="1"/>
</dbReference>
<dbReference type="Gene3D" id="3.40.50.300">
    <property type="entry name" value="P-loop containing nucleotide triphosphate hydrolases"/>
    <property type="match status" value="1"/>
</dbReference>
<dbReference type="STRING" id="1209989.TepRe1_1504"/>
<dbReference type="PATRIC" id="fig|1209989.3.peg.1856"/>
<feature type="active site" evidence="4">
    <location>
        <position position="450"/>
    </location>
</feature>
<dbReference type="InterPro" id="IPR029062">
    <property type="entry name" value="Class_I_gatase-like"/>
</dbReference>
<organism evidence="7 8">
    <name type="scientific">Tepidanaerobacter acetatoxydans (strain DSM 21804 / JCM 16047 / Re1)</name>
    <dbReference type="NCBI Taxonomy" id="1209989"/>
    <lineage>
        <taxon>Bacteria</taxon>
        <taxon>Bacillati</taxon>
        <taxon>Bacillota</taxon>
        <taxon>Clostridia</taxon>
        <taxon>Thermosediminibacterales</taxon>
        <taxon>Tepidanaerobacteraceae</taxon>
        <taxon>Tepidanaerobacter</taxon>
    </lineage>
</organism>
<comment type="function">
    <text evidence="4">Catalyzes amidations at positions B, D, E, and G on adenosylcobyrinic A,C-diamide. NH(2) groups are provided by glutamine, and one molecule of ATP is hydrogenolyzed for each amidation.</text>
</comment>
<dbReference type="KEGG" id="tae:TepiRe1_1618"/>
<comment type="pathway">
    <text evidence="1 4">Cofactor biosynthesis; adenosylcobalamin biosynthesis.</text>
</comment>
<dbReference type="SUPFAM" id="SSF52317">
    <property type="entry name" value="Class I glutamine amidotransferase-like"/>
    <property type="match status" value="1"/>
</dbReference>
<dbReference type="InterPro" id="IPR033949">
    <property type="entry name" value="CobQ_GATase1"/>
</dbReference>
<keyword evidence="3 4" id="KW-0315">Glutamine amidotransferase</keyword>
<name>F4LVY2_TEPAE</name>
<dbReference type="Gene3D" id="3.40.50.880">
    <property type="match status" value="1"/>
</dbReference>
<proteinExistence type="inferred from homology"/>
<protein>
    <recommendedName>
        <fullName evidence="4">Cobyric acid synthase</fullName>
    </recommendedName>
</protein>